<dbReference type="EMBL" id="LOJW01000040">
    <property type="protein sequence ID" value="OOW67450.1"/>
    <property type="molecule type" value="Genomic_DNA"/>
</dbReference>
<sequence length="110" mass="12205">MADVFAWPVRTEASGNVTLAVRSAQFGDGYRQTSPDGINPKRQNWNISRVGKEDLIAQIIAFLDAHAGRSFLWTPPLSVQGYYQCTTYNPVAHGAGNYTLTATFEQHFQP</sequence>
<evidence type="ECO:0000313" key="1">
    <source>
        <dbReference type="EMBL" id="OOW67450.1"/>
    </source>
</evidence>
<reference evidence="1 2" key="1">
    <citation type="submission" date="2015-12" db="EMBL/GenBank/DDBJ databases">
        <authorList>
            <person name="Shamseldin A."/>
            <person name="Moawad H."/>
            <person name="Abd El-Rahim W.M."/>
            <person name="Sadowsky M.J."/>
        </authorList>
    </citation>
    <scope>NUCLEOTIDE SEQUENCE [LARGE SCALE GENOMIC DNA]</scope>
    <source>
        <strain evidence="1 2">LMG9050</strain>
    </source>
</reference>
<proteinExistence type="predicted"/>
<gene>
    <name evidence="1" type="ORF">Xmlh_17315</name>
</gene>
<organism evidence="1 2">
    <name type="scientific">Xanthomonas axonopodis pv. melhusii</name>
    <dbReference type="NCBI Taxonomy" id="487834"/>
    <lineage>
        <taxon>Bacteria</taxon>
        <taxon>Pseudomonadati</taxon>
        <taxon>Pseudomonadota</taxon>
        <taxon>Gammaproteobacteria</taxon>
        <taxon>Lysobacterales</taxon>
        <taxon>Lysobacteraceae</taxon>
        <taxon>Xanthomonas</taxon>
    </lineage>
</organism>
<dbReference type="Pfam" id="PF05939">
    <property type="entry name" value="Phage_min_tail"/>
    <property type="match status" value="1"/>
</dbReference>
<dbReference type="InterPro" id="IPR010265">
    <property type="entry name" value="Phage_lambda_TipM"/>
</dbReference>
<evidence type="ECO:0000313" key="2">
    <source>
        <dbReference type="Proteomes" id="UP000190559"/>
    </source>
</evidence>
<protein>
    <submittedName>
        <fullName evidence="1">Phage tail protein</fullName>
    </submittedName>
</protein>
<dbReference type="RefSeq" id="WP_078564784.1">
    <property type="nucleotide sequence ID" value="NZ_LOJW01000040.1"/>
</dbReference>
<dbReference type="Proteomes" id="UP000190559">
    <property type="component" value="Unassembled WGS sequence"/>
</dbReference>
<name>A0A1T1NVQ5_9XANT</name>
<dbReference type="AlphaFoldDB" id="A0A1T1NVQ5"/>
<comment type="caution">
    <text evidence="1">The sequence shown here is derived from an EMBL/GenBank/DDBJ whole genome shotgun (WGS) entry which is preliminary data.</text>
</comment>
<accession>A0A1T1NVQ5</accession>